<dbReference type="KEGG" id="vih:AB0763_14815"/>
<dbReference type="AlphaFoldDB" id="A0AB39HKH5"/>
<proteinExistence type="predicted"/>
<reference evidence="2" key="1">
    <citation type="submission" date="2024-07" db="EMBL/GenBank/DDBJ databases">
        <title>Genome Analysis of a Potential Novel Vibrio Species Secreting pH- and Thermo-stable Alginate Lyase and its Application in Producing Alginate Oligosaccharides.</title>
        <authorList>
            <person name="Huang H."/>
            <person name="Bao K."/>
        </authorList>
    </citation>
    <scope>NUCLEOTIDE SEQUENCE</scope>
    <source>
        <strain evidence="2">HB236076</strain>
        <plasmid evidence="2">p-HB236076</plasmid>
    </source>
</reference>
<keyword evidence="2" id="KW-0614">Plasmid</keyword>
<name>A0AB39HKH5_9VIBR</name>
<gene>
    <name evidence="2" type="ORF">AB0763_14815</name>
</gene>
<dbReference type="PANTHER" id="PTHR38568:SF1">
    <property type="entry name" value="DUF445 DOMAIN-CONTAINING PROTEIN"/>
    <property type="match status" value="1"/>
</dbReference>
<feature type="transmembrane region" description="Helical" evidence="1">
    <location>
        <begin position="25"/>
        <end position="48"/>
    </location>
</feature>
<accession>A0AB39HKH5</accession>
<organism evidence="2">
    <name type="scientific">Vibrio sp. HB236076</name>
    <dbReference type="NCBI Taxonomy" id="3232307"/>
    <lineage>
        <taxon>Bacteria</taxon>
        <taxon>Pseudomonadati</taxon>
        <taxon>Pseudomonadota</taxon>
        <taxon>Gammaproteobacteria</taxon>
        <taxon>Vibrionales</taxon>
        <taxon>Vibrionaceae</taxon>
        <taxon>Vibrio</taxon>
    </lineage>
</organism>
<protein>
    <submittedName>
        <fullName evidence="2">DUF445 domain-containing protein</fullName>
    </submittedName>
</protein>
<dbReference type="RefSeq" id="WP_306099214.1">
    <property type="nucleotide sequence ID" value="NZ_CP162602.1"/>
</dbReference>
<feature type="transmembrane region" description="Helical" evidence="1">
    <location>
        <begin position="211"/>
        <end position="233"/>
    </location>
</feature>
<sequence>MNKSIVTNIIAITVWGLGYLTHQPYLTYAGLFAFSGAVTNWLAIHMLFEKVPGLYGSGVILTRFEEFKTAIKTLLMEQFFNQEQLEKAMSQTQGSDLIDFEPILNKIDFEPTFHDLVDVIEASSFGGMLGMLGGKEALLPLKEPFIDKMQVAVVELSQQPQVQDAIQTQLQQPFVSEKALSKVEMLIDQRLAELTPQMVKQMVQDLIKQHLGWLVVWGGVFGGLIGLLSKLVMTM</sequence>
<dbReference type="EMBL" id="CP162602">
    <property type="protein sequence ID" value="XDK27035.1"/>
    <property type="molecule type" value="Genomic_DNA"/>
</dbReference>
<evidence type="ECO:0000313" key="2">
    <source>
        <dbReference type="EMBL" id="XDK27035.1"/>
    </source>
</evidence>
<keyword evidence="1" id="KW-1133">Transmembrane helix</keyword>
<dbReference type="PANTHER" id="PTHR38568">
    <property type="entry name" value="DUF445 DOMAIN-CONTAINING PROTEIN-RELATED"/>
    <property type="match status" value="1"/>
</dbReference>
<keyword evidence="1" id="KW-0812">Transmembrane</keyword>
<geneLocation type="plasmid" evidence="2">
    <name>p-HB236076</name>
</geneLocation>
<keyword evidence="1" id="KW-0472">Membrane</keyword>
<evidence type="ECO:0000256" key="1">
    <source>
        <dbReference type="SAM" id="Phobius"/>
    </source>
</evidence>